<keyword evidence="1" id="KW-0479">Metal-binding</keyword>
<dbReference type="PROSITE" id="PS01360">
    <property type="entry name" value="ZF_MYND_1"/>
    <property type="match status" value="1"/>
</dbReference>
<dbReference type="AlphaFoldDB" id="A0AAN8JVF1"/>
<evidence type="ECO:0000256" key="1">
    <source>
        <dbReference type="ARBA" id="ARBA00022723"/>
    </source>
</evidence>
<organism evidence="6 7">
    <name type="scientific">Patella caerulea</name>
    <name type="common">Rayed Mediterranean limpet</name>
    <dbReference type="NCBI Taxonomy" id="87958"/>
    <lineage>
        <taxon>Eukaryota</taxon>
        <taxon>Metazoa</taxon>
        <taxon>Spiralia</taxon>
        <taxon>Lophotrochozoa</taxon>
        <taxon>Mollusca</taxon>
        <taxon>Gastropoda</taxon>
        <taxon>Patellogastropoda</taxon>
        <taxon>Patelloidea</taxon>
        <taxon>Patellidae</taxon>
        <taxon>Patella</taxon>
    </lineage>
</organism>
<dbReference type="SUPFAM" id="SSF144232">
    <property type="entry name" value="HIT/MYND zinc finger-like"/>
    <property type="match status" value="1"/>
</dbReference>
<keyword evidence="2 4" id="KW-0863">Zinc-finger</keyword>
<dbReference type="Gene3D" id="6.10.140.2220">
    <property type="match status" value="1"/>
</dbReference>
<evidence type="ECO:0000256" key="2">
    <source>
        <dbReference type="ARBA" id="ARBA00022771"/>
    </source>
</evidence>
<dbReference type="Pfam" id="PF04194">
    <property type="entry name" value="PDCD2_C"/>
    <property type="match status" value="1"/>
</dbReference>
<dbReference type="GO" id="GO:0005737">
    <property type="term" value="C:cytoplasm"/>
    <property type="evidence" value="ECO:0007669"/>
    <property type="project" value="InterPro"/>
</dbReference>
<dbReference type="GO" id="GO:0005634">
    <property type="term" value="C:nucleus"/>
    <property type="evidence" value="ECO:0007669"/>
    <property type="project" value="TreeGrafter"/>
</dbReference>
<proteinExistence type="predicted"/>
<sequence>MASKTKEKTRVTEEIELGFIEEADSNSLLSHQFPSKVGGLPAWLSLKPLPTLQQLKCLKCGDPTVFLLQVYAPRDEVEQAFHRTLFIFVCRNPSCCVSNTNSNFRVFRSQLPKINEFYSSQPPKEGVSNPDDHPHAGKLQPLCIICGAAGSKLCGRCHKTSYCSKQHQTIDWKSIHKTICKDSDNVSSPGEVNKPMCFKSPNVLFPEFDLVTEPENYTKTNEKDEQEKMNEYKEFLASEAARSLSEDLDEKELERTATKQSEDDDQFLKFKERIRHEQQQILRFNRGGEPLWISALNKPSEIPRCTCGAERQFEFQVLPQLLNDLNVDSLGASIDWGVLCIYTCTNSCHIGNNYQEEYLWKQDIVKPD</sequence>
<evidence type="ECO:0000259" key="5">
    <source>
        <dbReference type="PROSITE" id="PS50865"/>
    </source>
</evidence>
<reference evidence="6 7" key="1">
    <citation type="submission" date="2024-01" db="EMBL/GenBank/DDBJ databases">
        <title>The genome of the rayed Mediterranean limpet Patella caerulea (Linnaeus, 1758).</title>
        <authorList>
            <person name="Anh-Thu Weber A."/>
            <person name="Halstead-Nussloch G."/>
        </authorList>
    </citation>
    <scope>NUCLEOTIDE SEQUENCE [LARGE SCALE GENOMIC DNA]</scope>
    <source>
        <strain evidence="6">AATW-2023a</strain>
        <tissue evidence="6">Whole specimen</tissue>
    </source>
</reference>
<dbReference type="PANTHER" id="PTHR12298">
    <property type="entry name" value="PCDC2 PROGRAMMED CELL DEATH PROTEIN 2 -RELATED"/>
    <property type="match status" value="1"/>
</dbReference>
<feature type="domain" description="MYND-type" evidence="5">
    <location>
        <begin position="143"/>
        <end position="180"/>
    </location>
</feature>
<evidence type="ECO:0000313" key="7">
    <source>
        <dbReference type="Proteomes" id="UP001347796"/>
    </source>
</evidence>
<dbReference type="Proteomes" id="UP001347796">
    <property type="component" value="Unassembled WGS sequence"/>
</dbReference>
<protein>
    <recommendedName>
        <fullName evidence="5">MYND-type domain-containing protein</fullName>
    </recommendedName>
</protein>
<accession>A0AAN8JVF1</accession>
<comment type="caution">
    <text evidence="6">The sequence shown here is derived from an EMBL/GenBank/DDBJ whole genome shotgun (WGS) entry which is preliminary data.</text>
</comment>
<gene>
    <name evidence="6" type="ORF">SNE40_006890</name>
</gene>
<name>A0AAN8JVF1_PATCE</name>
<evidence type="ECO:0000256" key="4">
    <source>
        <dbReference type="PROSITE-ProRule" id="PRU00134"/>
    </source>
</evidence>
<evidence type="ECO:0000256" key="3">
    <source>
        <dbReference type="ARBA" id="ARBA00022833"/>
    </source>
</evidence>
<dbReference type="Pfam" id="PF01753">
    <property type="entry name" value="zf-MYND"/>
    <property type="match status" value="1"/>
</dbReference>
<evidence type="ECO:0000313" key="6">
    <source>
        <dbReference type="EMBL" id="KAK6184411.1"/>
    </source>
</evidence>
<dbReference type="GO" id="GO:0008270">
    <property type="term" value="F:zinc ion binding"/>
    <property type="evidence" value="ECO:0007669"/>
    <property type="project" value="UniProtKB-KW"/>
</dbReference>
<dbReference type="EMBL" id="JAZGQO010000006">
    <property type="protein sequence ID" value="KAK6184411.1"/>
    <property type="molecule type" value="Genomic_DNA"/>
</dbReference>
<dbReference type="InterPro" id="IPR002893">
    <property type="entry name" value="Znf_MYND"/>
</dbReference>
<keyword evidence="3" id="KW-0862">Zinc</keyword>
<dbReference type="PANTHER" id="PTHR12298:SF4">
    <property type="entry name" value="PROGRAMMED CELL DEATH PROTEIN 2"/>
    <property type="match status" value="1"/>
</dbReference>
<dbReference type="PROSITE" id="PS50865">
    <property type="entry name" value="ZF_MYND_2"/>
    <property type="match status" value="1"/>
</dbReference>
<keyword evidence="7" id="KW-1185">Reference proteome</keyword>
<dbReference type="InterPro" id="IPR007320">
    <property type="entry name" value="PDCD2_C"/>
</dbReference>